<keyword evidence="3" id="KW-0732">Signal</keyword>
<keyword evidence="2" id="KW-0812">Transmembrane</keyword>
<dbReference type="HOGENOM" id="CLU_1142567_0_0_1"/>
<protein>
    <recommendedName>
        <fullName evidence="6">GPI anchored protein</fullName>
    </recommendedName>
</protein>
<evidence type="ECO:0000313" key="5">
    <source>
        <dbReference type="Proteomes" id="UP000030752"/>
    </source>
</evidence>
<name>W2RJ92_CYPE1</name>
<feature type="chain" id="PRO_5004823745" description="GPI anchored protein" evidence="3">
    <location>
        <begin position="21"/>
        <end position="243"/>
    </location>
</feature>
<reference evidence="4 5" key="1">
    <citation type="submission" date="2013-03" db="EMBL/GenBank/DDBJ databases">
        <title>The Genome Sequence of Phialophora europaea CBS 101466.</title>
        <authorList>
            <consortium name="The Broad Institute Genomics Platform"/>
            <person name="Cuomo C."/>
            <person name="de Hoog S."/>
            <person name="Gorbushina A."/>
            <person name="Walker B."/>
            <person name="Young S.K."/>
            <person name="Zeng Q."/>
            <person name="Gargeya S."/>
            <person name="Fitzgerald M."/>
            <person name="Haas B."/>
            <person name="Abouelleil A."/>
            <person name="Allen A.W."/>
            <person name="Alvarado L."/>
            <person name="Arachchi H.M."/>
            <person name="Berlin A.M."/>
            <person name="Chapman S.B."/>
            <person name="Gainer-Dewar J."/>
            <person name="Goldberg J."/>
            <person name="Griggs A."/>
            <person name="Gujja S."/>
            <person name="Hansen M."/>
            <person name="Howarth C."/>
            <person name="Imamovic A."/>
            <person name="Ireland A."/>
            <person name="Larimer J."/>
            <person name="McCowan C."/>
            <person name="Murphy C."/>
            <person name="Pearson M."/>
            <person name="Poon T.W."/>
            <person name="Priest M."/>
            <person name="Roberts A."/>
            <person name="Saif S."/>
            <person name="Shea T."/>
            <person name="Sisk P."/>
            <person name="Sykes S."/>
            <person name="Wortman J."/>
            <person name="Nusbaum C."/>
            <person name="Birren B."/>
        </authorList>
    </citation>
    <scope>NUCLEOTIDE SEQUENCE [LARGE SCALE GENOMIC DNA]</scope>
    <source>
        <strain evidence="4 5">CBS 101466</strain>
    </source>
</reference>
<gene>
    <name evidence="4" type="ORF">HMPREF1541_08819</name>
</gene>
<feature type="region of interest" description="Disordered" evidence="1">
    <location>
        <begin position="36"/>
        <end position="61"/>
    </location>
</feature>
<feature type="region of interest" description="Disordered" evidence="1">
    <location>
        <begin position="192"/>
        <end position="216"/>
    </location>
</feature>
<evidence type="ECO:0000313" key="4">
    <source>
        <dbReference type="EMBL" id="ETN36541.1"/>
    </source>
</evidence>
<keyword evidence="2" id="KW-0472">Membrane</keyword>
<evidence type="ECO:0000256" key="2">
    <source>
        <dbReference type="SAM" id="Phobius"/>
    </source>
</evidence>
<accession>W2RJ92</accession>
<dbReference type="EMBL" id="KB822725">
    <property type="protein sequence ID" value="ETN36541.1"/>
    <property type="molecule type" value="Genomic_DNA"/>
</dbReference>
<evidence type="ECO:0008006" key="6">
    <source>
        <dbReference type="Google" id="ProtNLM"/>
    </source>
</evidence>
<dbReference type="InParanoid" id="W2RJ92"/>
<dbReference type="Proteomes" id="UP000030752">
    <property type="component" value="Unassembled WGS sequence"/>
</dbReference>
<dbReference type="OrthoDB" id="4991875at2759"/>
<sequence>MQQHQYILSSLLLAASAIHAQTTTLNDIFAPPDSSNSRTDLFTPTSTGSDFSSSTASPSVSGTPATVYFVALEGTAVSIDPDVELLASVIAAEPSATTYHIAEIIGGPNVQYPIMTIVNGPSTYGLQFTSQNLLTMDTHCAISSGSIGCTIDASVAGTGTTVTTTYATEDIAFSEMPVTITGGVALESLPSEAPGAAAESNGDGASGSGSGSGSSENGAARVGGVGVLGLGLAAAAAVLLVGS</sequence>
<keyword evidence="5" id="KW-1185">Reference proteome</keyword>
<feature type="signal peptide" evidence="3">
    <location>
        <begin position="1"/>
        <end position="20"/>
    </location>
</feature>
<feature type="compositionally biased region" description="Low complexity" evidence="1">
    <location>
        <begin position="42"/>
        <end position="61"/>
    </location>
</feature>
<evidence type="ECO:0000256" key="3">
    <source>
        <dbReference type="SAM" id="SignalP"/>
    </source>
</evidence>
<proteinExistence type="predicted"/>
<dbReference type="GeneID" id="19976158"/>
<evidence type="ECO:0000256" key="1">
    <source>
        <dbReference type="SAM" id="MobiDB-lite"/>
    </source>
</evidence>
<feature type="transmembrane region" description="Helical" evidence="2">
    <location>
        <begin position="222"/>
        <end position="242"/>
    </location>
</feature>
<dbReference type="VEuPathDB" id="FungiDB:HMPREF1541_08819"/>
<dbReference type="RefSeq" id="XP_008721359.1">
    <property type="nucleotide sequence ID" value="XM_008723137.1"/>
</dbReference>
<organism evidence="4 5">
    <name type="scientific">Cyphellophora europaea (strain CBS 101466)</name>
    <name type="common">Phialophora europaea</name>
    <dbReference type="NCBI Taxonomy" id="1220924"/>
    <lineage>
        <taxon>Eukaryota</taxon>
        <taxon>Fungi</taxon>
        <taxon>Dikarya</taxon>
        <taxon>Ascomycota</taxon>
        <taxon>Pezizomycotina</taxon>
        <taxon>Eurotiomycetes</taxon>
        <taxon>Chaetothyriomycetidae</taxon>
        <taxon>Chaetothyriales</taxon>
        <taxon>Cyphellophoraceae</taxon>
        <taxon>Cyphellophora</taxon>
    </lineage>
</organism>
<dbReference type="AlphaFoldDB" id="W2RJ92"/>
<keyword evidence="2" id="KW-1133">Transmembrane helix</keyword>